<dbReference type="InterPro" id="IPR036906">
    <property type="entry name" value="ATPase_V1_fsu_sf"/>
</dbReference>
<keyword evidence="3" id="KW-0406">Ion transport</keyword>
<keyword evidence="5" id="KW-1185">Reference proteome</keyword>
<comment type="similarity">
    <text evidence="1">Belongs to the V-ATPase F subunit family.</text>
</comment>
<protein>
    <submittedName>
        <fullName evidence="4">V-type sodium ATPase subunit G</fullName>
    </submittedName>
</protein>
<name>A0A1L8RGS9_9ENTE</name>
<dbReference type="EMBL" id="JXKH01000003">
    <property type="protein sequence ID" value="OJG18958.1"/>
    <property type="molecule type" value="Genomic_DNA"/>
</dbReference>
<keyword evidence="2" id="KW-0813">Transport</keyword>
<dbReference type="Pfam" id="PF01990">
    <property type="entry name" value="ATP-synt_F"/>
    <property type="match status" value="1"/>
</dbReference>
<evidence type="ECO:0000313" key="4">
    <source>
        <dbReference type="EMBL" id="OJG18958.1"/>
    </source>
</evidence>
<gene>
    <name evidence="4" type="ORF">RU97_GL001576</name>
</gene>
<evidence type="ECO:0000256" key="2">
    <source>
        <dbReference type="ARBA" id="ARBA00022448"/>
    </source>
</evidence>
<sequence>MPFKLFGFDVRYGKEAIEIRGAIEEMAAADYGVIYITEAAAVTVPETIERHKQSLKPAIILIPSHNGSLGIGLAQIQDNVEKAVGQNIL</sequence>
<dbReference type="GO" id="GO:0046961">
    <property type="term" value="F:proton-transporting ATPase activity, rotational mechanism"/>
    <property type="evidence" value="ECO:0007669"/>
    <property type="project" value="InterPro"/>
</dbReference>
<reference evidence="4 5" key="1">
    <citation type="submission" date="2014-12" db="EMBL/GenBank/DDBJ databases">
        <title>Draft genome sequences of 29 type strains of Enterococci.</title>
        <authorList>
            <person name="Zhong Z."/>
            <person name="Sun Z."/>
            <person name="Liu W."/>
            <person name="Zhang W."/>
            <person name="Zhang H."/>
        </authorList>
    </citation>
    <scope>NUCLEOTIDE SEQUENCE [LARGE SCALE GENOMIC DNA]</scope>
    <source>
        <strain evidence="4 5">DSM 17029</strain>
    </source>
</reference>
<dbReference type="Proteomes" id="UP000181884">
    <property type="component" value="Unassembled WGS sequence"/>
</dbReference>
<evidence type="ECO:0000256" key="1">
    <source>
        <dbReference type="ARBA" id="ARBA00010148"/>
    </source>
</evidence>
<organism evidence="4 5">
    <name type="scientific">Enterococcus canis</name>
    <dbReference type="NCBI Taxonomy" id="214095"/>
    <lineage>
        <taxon>Bacteria</taxon>
        <taxon>Bacillati</taxon>
        <taxon>Bacillota</taxon>
        <taxon>Bacilli</taxon>
        <taxon>Lactobacillales</taxon>
        <taxon>Enterococcaceae</taxon>
        <taxon>Enterococcus</taxon>
    </lineage>
</organism>
<evidence type="ECO:0000256" key="3">
    <source>
        <dbReference type="ARBA" id="ARBA00023065"/>
    </source>
</evidence>
<dbReference type="STRING" id="214095.RU97_GL001576"/>
<evidence type="ECO:0000313" key="5">
    <source>
        <dbReference type="Proteomes" id="UP000181884"/>
    </source>
</evidence>
<comment type="caution">
    <text evidence="4">The sequence shown here is derived from an EMBL/GenBank/DDBJ whole genome shotgun (WGS) entry which is preliminary data.</text>
</comment>
<accession>A0A1L8RGS9</accession>
<dbReference type="Gene3D" id="3.40.50.10580">
    <property type="entry name" value="ATPase, V1 complex, subunit F"/>
    <property type="match status" value="1"/>
</dbReference>
<dbReference type="SUPFAM" id="SSF159468">
    <property type="entry name" value="AtpF-like"/>
    <property type="match status" value="1"/>
</dbReference>
<dbReference type="AlphaFoldDB" id="A0A1L8RGS9"/>
<dbReference type="InterPro" id="IPR008218">
    <property type="entry name" value="ATPase_V1-cplx_f_g_su"/>
</dbReference>
<proteinExistence type="inferred from homology"/>